<feature type="domain" description="HTH lysR-type" evidence="5">
    <location>
        <begin position="1"/>
        <end position="58"/>
    </location>
</feature>
<dbReference type="EMBL" id="JACRSO010000003">
    <property type="protein sequence ID" value="MBC8529609.1"/>
    <property type="molecule type" value="Genomic_DNA"/>
</dbReference>
<accession>A0A926HMJ4</accession>
<proteinExistence type="inferred from homology"/>
<dbReference type="RefSeq" id="WP_249285426.1">
    <property type="nucleotide sequence ID" value="NZ_JACRSO010000003.1"/>
</dbReference>
<dbReference type="InterPro" id="IPR000847">
    <property type="entry name" value="LysR_HTH_N"/>
</dbReference>
<dbReference type="Proteomes" id="UP000654279">
    <property type="component" value="Unassembled WGS sequence"/>
</dbReference>
<organism evidence="6 7">
    <name type="scientific">Luoshenia tenuis</name>
    <dbReference type="NCBI Taxonomy" id="2763654"/>
    <lineage>
        <taxon>Bacteria</taxon>
        <taxon>Bacillati</taxon>
        <taxon>Bacillota</taxon>
        <taxon>Clostridia</taxon>
        <taxon>Christensenellales</taxon>
        <taxon>Christensenellaceae</taxon>
        <taxon>Luoshenia</taxon>
    </lineage>
</organism>
<dbReference type="InterPro" id="IPR036388">
    <property type="entry name" value="WH-like_DNA-bd_sf"/>
</dbReference>
<dbReference type="SUPFAM" id="SSF46785">
    <property type="entry name" value="Winged helix' DNA-binding domain"/>
    <property type="match status" value="1"/>
</dbReference>
<dbReference type="PANTHER" id="PTHR30419">
    <property type="entry name" value="HTH-TYPE TRANSCRIPTIONAL REGULATOR YBHD"/>
    <property type="match status" value="1"/>
</dbReference>
<evidence type="ECO:0000313" key="6">
    <source>
        <dbReference type="EMBL" id="MBC8529609.1"/>
    </source>
</evidence>
<dbReference type="GO" id="GO:0003677">
    <property type="term" value="F:DNA binding"/>
    <property type="evidence" value="ECO:0007669"/>
    <property type="project" value="UniProtKB-KW"/>
</dbReference>
<dbReference type="GO" id="GO:0003700">
    <property type="term" value="F:DNA-binding transcription factor activity"/>
    <property type="evidence" value="ECO:0007669"/>
    <property type="project" value="InterPro"/>
</dbReference>
<dbReference type="InterPro" id="IPR036390">
    <property type="entry name" value="WH_DNA-bd_sf"/>
</dbReference>
<dbReference type="Gene3D" id="1.10.10.10">
    <property type="entry name" value="Winged helix-like DNA-binding domain superfamily/Winged helix DNA-binding domain"/>
    <property type="match status" value="1"/>
</dbReference>
<protein>
    <submittedName>
        <fullName evidence="6">LysR family transcriptional regulator</fullName>
    </submittedName>
</protein>
<dbReference type="FunFam" id="1.10.10.10:FF:000001">
    <property type="entry name" value="LysR family transcriptional regulator"/>
    <property type="match status" value="1"/>
</dbReference>
<keyword evidence="4" id="KW-0804">Transcription</keyword>
<dbReference type="Pfam" id="PF03466">
    <property type="entry name" value="LysR_substrate"/>
    <property type="match status" value="1"/>
</dbReference>
<dbReference type="PRINTS" id="PR00039">
    <property type="entry name" value="HTHLYSR"/>
</dbReference>
<reference evidence="6" key="1">
    <citation type="submission" date="2020-08" db="EMBL/GenBank/DDBJ databases">
        <title>Genome public.</title>
        <authorList>
            <person name="Liu C."/>
            <person name="Sun Q."/>
        </authorList>
    </citation>
    <scope>NUCLEOTIDE SEQUENCE</scope>
    <source>
        <strain evidence="6">NSJ-44</strain>
    </source>
</reference>
<evidence type="ECO:0000313" key="7">
    <source>
        <dbReference type="Proteomes" id="UP000654279"/>
    </source>
</evidence>
<dbReference type="Gene3D" id="3.40.190.290">
    <property type="match status" value="1"/>
</dbReference>
<evidence type="ECO:0000256" key="1">
    <source>
        <dbReference type="ARBA" id="ARBA00009437"/>
    </source>
</evidence>
<comment type="similarity">
    <text evidence="1">Belongs to the LysR transcriptional regulatory family.</text>
</comment>
<gene>
    <name evidence="6" type="ORF">H8699_09240</name>
</gene>
<dbReference type="GO" id="GO:0005829">
    <property type="term" value="C:cytosol"/>
    <property type="evidence" value="ECO:0007669"/>
    <property type="project" value="TreeGrafter"/>
</dbReference>
<keyword evidence="7" id="KW-1185">Reference proteome</keyword>
<comment type="caution">
    <text evidence="6">The sequence shown here is derived from an EMBL/GenBank/DDBJ whole genome shotgun (WGS) entry which is preliminary data.</text>
</comment>
<evidence type="ECO:0000256" key="4">
    <source>
        <dbReference type="ARBA" id="ARBA00023163"/>
    </source>
</evidence>
<dbReference type="InterPro" id="IPR005119">
    <property type="entry name" value="LysR_subst-bd"/>
</dbReference>
<dbReference type="CDD" id="cd05466">
    <property type="entry name" value="PBP2_LTTR_substrate"/>
    <property type="match status" value="1"/>
</dbReference>
<dbReference type="PANTHER" id="PTHR30419:SF8">
    <property type="entry name" value="NITROGEN ASSIMILATION TRANSCRIPTIONAL ACTIVATOR-RELATED"/>
    <property type="match status" value="1"/>
</dbReference>
<name>A0A926HMJ4_9FIRM</name>
<dbReference type="PROSITE" id="PS50931">
    <property type="entry name" value="HTH_LYSR"/>
    <property type="match status" value="1"/>
</dbReference>
<evidence type="ECO:0000256" key="2">
    <source>
        <dbReference type="ARBA" id="ARBA00023015"/>
    </source>
</evidence>
<dbReference type="AlphaFoldDB" id="A0A926HMJ4"/>
<evidence type="ECO:0000259" key="5">
    <source>
        <dbReference type="PROSITE" id="PS50931"/>
    </source>
</evidence>
<sequence length="291" mass="32332">MELRVLKYFLAVAREENITRAAALLHVTQPTLSRQLMQLEAELGVKLFRRSRHSIVLTPEGLLLRRRAQEIVDLAGKAERELAGGDAPLTGEVAIGCGETRNMEALARMIAAFQTRYPDVRFDIYTAVADDVKERIANGTLDMGLLVEPVEFDAYNYVRMPLRERWCVLMRSDAPLAQKACIAPADLAGQRVIIPGRPSVRNELEHWLGDAYDSVRVVATCNLSYSNRAILVANGMGLSLTHEFDNGDSRLCLRPITPELANTSVLVWPKDQALSPAVSRFVAHIKNTLQA</sequence>
<keyword evidence="2" id="KW-0805">Transcription regulation</keyword>
<dbReference type="SUPFAM" id="SSF53850">
    <property type="entry name" value="Periplasmic binding protein-like II"/>
    <property type="match status" value="1"/>
</dbReference>
<dbReference type="Pfam" id="PF00126">
    <property type="entry name" value="HTH_1"/>
    <property type="match status" value="1"/>
</dbReference>
<evidence type="ECO:0000256" key="3">
    <source>
        <dbReference type="ARBA" id="ARBA00023125"/>
    </source>
</evidence>
<dbReference type="InterPro" id="IPR050950">
    <property type="entry name" value="HTH-type_LysR_regulators"/>
</dbReference>
<keyword evidence="3" id="KW-0238">DNA-binding</keyword>